<evidence type="ECO:0000256" key="1">
    <source>
        <dbReference type="SAM" id="MobiDB-lite"/>
    </source>
</evidence>
<dbReference type="EMBL" id="JAEPRB010000065">
    <property type="protein sequence ID" value="KAG2223252.1"/>
    <property type="molecule type" value="Genomic_DNA"/>
</dbReference>
<dbReference type="OrthoDB" id="2379842at2759"/>
<accession>A0A8H7VLF7</accession>
<dbReference type="AlphaFoldDB" id="A0A8H7VLF7"/>
<organism evidence="2 3">
    <name type="scientific">Circinella minor</name>
    <dbReference type="NCBI Taxonomy" id="1195481"/>
    <lineage>
        <taxon>Eukaryota</taxon>
        <taxon>Fungi</taxon>
        <taxon>Fungi incertae sedis</taxon>
        <taxon>Mucoromycota</taxon>
        <taxon>Mucoromycotina</taxon>
        <taxon>Mucoromycetes</taxon>
        <taxon>Mucorales</taxon>
        <taxon>Lichtheimiaceae</taxon>
        <taxon>Circinella</taxon>
    </lineage>
</organism>
<name>A0A8H7VLF7_9FUNG</name>
<protein>
    <recommendedName>
        <fullName evidence="4">OTU domain-containing protein</fullName>
    </recommendedName>
</protein>
<dbReference type="Gene3D" id="3.90.70.80">
    <property type="match status" value="1"/>
</dbReference>
<feature type="region of interest" description="Disordered" evidence="1">
    <location>
        <begin position="1"/>
        <end position="91"/>
    </location>
</feature>
<evidence type="ECO:0000313" key="3">
    <source>
        <dbReference type="Proteomes" id="UP000646827"/>
    </source>
</evidence>
<evidence type="ECO:0008006" key="4">
    <source>
        <dbReference type="Google" id="ProtNLM"/>
    </source>
</evidence>
<evidence type="ECO:0000313" key="2">
    <source>
        <dbReference type="EMBL" id="KAG2223252.1"/>
    </source>
</evidence>
<sequence>MNNEGEENNKSKSKDEQKAMIEEENEKKIEVENEKKIGEEKAKKVTEEKAKKNAAEERRRRAEKHTGRIEENKKRTKQESKKRKLNDSSNFAREMHNAQMFRCLGLTAITPGILTGCQLNVDDVLGLYNPKGDGHCGWRASSVLLYNNEEHYNIVKELMRHTLLAHKEHYEHMFQKDGYEEKLATLSHTGRIAGQRF</sequence>
<dbReference type="CDD" id="cd22744">
    <property type="entry name" value="OTU"/>
    <property type="match status" value="1"/>
</dbReference>
<proteinExistence type="predicted"/>
<reference evidence="2 3" key="1">
    <citation type="submission" date="2020-12" db="EMBL/GenBank/DDBJ databases">
        <title>Metabolic potential, ecology and presence of endohyphal bacteria is reflected in genomic diversity of Mucoromycotina.</title>
        <authorList>
            <person name="Muszewska A."/>
            <person name="Okrasinska A."/>
            <person name="Steczkiewicz K."/>
            <person name="Drgas O."/>
            <person name="Orlowska M."/>
            <person name="Perlinska-Lenart U."/>
            <person name="Aleksandrzak-Piekarczyk T."/>
            <person name="Szatraj K."/>
            <person name="Zielenkiewicz U."/>
            <person name="Pilsyk S."/>
            <person name="Malc E."/>
            <person name="Mieczkowski P."/>
            <person name="Kruszewska J.S."/>
            <person name="Biernat P."/>
            <person name="Pawlowska J."/>
        </authorList>
    </citation>
    <scope>NUCLEOTIDE SEQUENCE [LARGE SCALE GENOMIC DNA]</scope>
    <source>
        <strain evidence="2 3">CBS 142.35</strain>
    </source>
</reference>
<keyword evidence="3" id="KW-1185">Reference proteome</keyword>
<dbReference type="Proteomes" id="UP000646827">
    <property type="component" value="Unassembled WGS sequence"/>
</dbReference>
<feature type="compositionally biased region" description="Basic and acidic residues" evidence="1">
    <location>
        <begin position="7"/>
        <end position="79"/>
    </location>
</feature>
<gene>
    <name evidence="2" type="ORF">INT45_006133</name>
</gene>
<comment type="caution">
    <text evidence="2">The sequence shown here is derived from an EMBL/GenBank/DDBJ whole genome shotgun (WGS) entry which is preliminary data.</text>
</comment>